<reference evidence="3 4" key="1">
    <citation type="submission" date="2019-03" db="EMBL/GenBank/DDBJ databases">
        <title>Genomic Encyclopedia of Type Strains, Phase IV (KMG-IV): sequencing the most valuable type-strain genomes for metagenomic binning, comparative biology and taxonomic classification.</title>
        <authorList>
            <person name="Goeker M."/>
        </authorList>
    </citation>
    <scope>NUCLEOTIDE SEQUENCE [LARGE SCALE GENOMIC DNA]</scope>
    <source>
        <strain evidence="3 4">DSM 25894</strain>
    </source>
</reference>
<dbReference type="GO" id="GO:0016301">
    <property type="term" value="F:kinase activity"/>
    <property type="evidence" value="ECO:0007669"/>
    <property type="project" value="UniProtKB-KW"/>
</dbReference>
<organism evidence="3 4">
    <name type="scientific">Melghiribacillus thermohalophilus</name>
    <dbReference type="NCBI Taxonomy" id="1324956"/>
    <lineage>
        <taxon>Bacteria</taxon>
        <taxon>Bacillati</taxon>
        <taxon>Bacillota</taxon>
        <taxon>Bacilli</taxon>
        <taxon>Bacillales</taxon>
        <taxon>Bacillaceae</taxon>
        <taxon>Melghiribacillus</taxon>
    </lineage>
</organism>
<dbReference type="SUPFAM" id="SSF46600">
    <property type="entry name" value="C-terminal UvrC-binding domain of UvrB"/>
    <property type="match status" value="1"/>
</dbReference>
<dbReference type="GO" id="GO:0008270">
    <property type="term" value="F:zinc ion binding"/>
    <property type="evidence" value="ECO:0007669"/>
    <property type="project" value="TreeGrafter"/>
</dbReference>
<feature type="domain" description="UVR" evidence="2">
    <location>
        <begin position="138"/>
        <end position="173"/>
    </location>
</feature>
<dbReference type="PANTHER" id="PTHR38430">
    <property type="entry name" value="PROTEIN-ARGININE KINASE ACTIVATOR PROTEIN"/>
    <property type="match status" value="1"/>
</dbReference>
<sequence>MECQECHQRPATVHFTQVINGNKTEVHLCEPCAQEKGYMMDQYGGDFSIGNLLSGLFNFESSPLTSGHSTTFTPNSGLKCEKCGMTYDEFKRTGKFGCAHCYQTFDAQIDPILRRVHSGNTRHNGKIPERMGGNLHIQRELERYRGELQDLIQREEFEKAAKIRDKIRSLENELNRKKDGEE</sequence>
<dbReference type="PANTHER" id="PTHR38430:SF1">
    <property type="entry name" value="PROTEIN-ARGININE KINASE ACTIVATOR PROTEIN"/>
    <property type="match status" value="1"/>
</dbReference>
<dbReference type="GO" id="GO:0046870">
    <property type="term" value="F:cadmium ion binding"/>
    <property type="evidence" value="ECO:0007669"/>
    <property type="project" value="TreeGrafter"/>
</dbReference>
<dbReference type="InterPro" id="IPR025542">
    <property type="entry name" value="YacH"/>
</dbReference>
<comment type="caution">
    <text evidence="3">The sequence shown here is derived from an EMBL/GenBank/DDBJ whole genome shotgun (WGS) entry which is preliminary data.</text>
</comment>
<keyword evidence="3" id="KW-0418">Kinase</keyword>
<dbReference type="RefSeq" id="WP_132371855.1">
    <property type="nucleotide sequence ID" value="NZ_SMAN01000011.1"/>
</dbReference>
<evidence type="ECO:0000259" key="2">
    <source>
        <dbReference type="PROSITE" id="PS50151"/>
    </source>
</evidence>
<gene>
    <name evidence="3" type="ORF">EDD68_1114</name>
</gene>
<dbReference type="EMBL" id="SMAN01000011">
    <property type="protein sequence ID" value="TCT21046.1"/>
    <property type="molecule type" value="Genomic_DNA"/>
</dbReference>
<accession>A0A4R3MZK1</accession>
<dbReference type="Gene3D" id="4.10.860.10">
    <property type="entry name" value="UVR domain"/>
    <property type="match status" value="1"/>
</dbReference>
<dbReference type="Proteomes" id="UP000294650">
    <property type="component" value="Unassembled WGS sequence"/>
</dbReference>
<dbReference type="GO" id="GO:0050897">
    <property type="term" value="F:cobalt ion binding"/>
    <property type="evidence" value="ECO:0007669"/>
    <property type="project" value="TreeGrafter"/>
</dbReference>
<dbReference type="GO" id="GO:0005507">
    <property type="term" value="F:copper ion binding"/>
    <property type="evidence" value="ECO:0007669"/>
    <property type="project" value="TreeGrafter"/>
</dbReference>
<dbReference type="InterPro" id="IPR001943">
    <property type="entry name" value="UVR_dom"/>
</dbReference>
<name>A0A4R3MZK1_9BACI</name>
<keyword evidence="1" id="KW-0175">Coiled coil</keyword>
<dbReference type="InterPro" id="IPR036876">
    <property type="entry name" value="UVR_dom_sf"/>
</dbReference>
<keyword evidence="4" id="KW-1185">Reference proteome</keyword>
<feature type="coiled-coil region" evidence="1">
    <location>
        <begin position="134"/>
        <end position="180"/>
    </location>
</feature>
<dbReference type="AlphaFoldDB" id="A0A4R3MZK1"/>
<evidence type="ECO:0000313" key="3">
    <source>
        <dbReference type="EMBL" id="TCT21046.1"/>
    </source>
</evidence>
<evidence type="ECO:0000313" key="4">
    <source>
        <dbReference type="Proteomes" id="UP000294650"/>
    </source>
</evidence>
<dbReference type="OrthoDB" id="9788704at2"/>
<dbReference type="Pfam" id="PF02151">
    <property type="entry name" value="UVR"/>
    <property type="match status" value="1"/>
</dbReference>
<dbReference type="GO" id="GO:1990169">
    <property type="term" value="P:stress response to copper ion"/>
    <property type="evidence" value="ECO:0007669"/>
    <property type="project" value="TreeGrafter"/>
</dbReference>
<dbReference type="PIRSF" id="PIRSF015034">
    <property type="entry name" value="YacH"/>
    <property type="match status" value="1"/>
</dbReference>
<proteinExistence type="predicted"/>
<dbReference type="GO" id="GO:1990170">
    <property type="term" value="P:stress response to cadmium ion"/>
    <property type="evidence" value="ECO:0007669"/>
    <property type="project" value="TreeGrafter"/>
</dbReference>
<dbReference type="PROSITE" id="PS50151">
    <property type="entry name" value="UVR"/>
    <property type="match status" value="1"/>
</dbReference>
<protein>
    <submittedName>
        <fullName evidence="3">Protein arginine kinase activator</fullName>
    </submittedName>
</protein>
<keyword evidence="3" id="KW-0808">Transferase</keyword>
<evidence type="ECO:0000256" key="1">
    <source>
        <dbReference type="SAM" id="Coils"/>
    </source>
</evidence>